<evidence type="ECO:0000313" key="4">
    <source>
        <dbReference type="Proteomes" id="UP000799424"/>
    </source>
</evidence>
<keyword evidence="4" id="KW-1185">Reference proteome</keyword>
<reference evidence="3" key="1">
    <citation type="journal article" date="2020" name="Stud. Mycol.">
        <title>101 Dothideomycetes genomes: a test case for predicting lifestyles and emergence of pathogens.</title>
        <authorList>
            <person name="Haridas S."/>
            <person name="Albert R."/>
            <person name="Binder M."/>
            <person name="Bloem J."/>
            <person name="Labutti K."/>
            <person name="Salamov A."/>
            <person name="Andreopoulos B."/>
            <person name="Baker S."/>
            <person name="Barry K."/>
            <person name="Bills G."/>
            <person name="Bluhm B."/>
            <person name="Cannon C."/>
            <person name="Castanera R."/>
            <person name="Culley D."/>
            <person name="Daum C."/>
            <person name="Ezra D."/>
            <person name="Gonzalez J."/>
            <person name="Henrissat B."/>
            <person name="Kuo A."/>
            <person name="Liang C."/>
            <person name="Lipzen A."/>
            <person name="Lutzoni F."/>
            <person name="Magnuson J."/>
            <person name="Mondo S."/>
            <person name="Nolan M."/>
            <person name="Ohm R."/>
            <person name="Pangilinan J."/>
            <person name="Park H.-J."/>
            <person name="Ramirez L."/>
            <person name="Alfaro M."/>
            <person name="Sun H."/>
            <person name="Tritt A."/>
            <person name="Yoshinaga Y."/>
            <person name="Zwiers L.-H."/>
            <person name="Turgeon B."/>
            <person name="Goodwin S."/>
            <person name="Spatafora J."/>
            <person name="Crous P."/>
            <person name="Grigoriev I."/>
        </authorList>
    </citation>
    <scope>NUCLEOTIDE SEQUENCE</scope>
    <source>
        <strain evidence="3">CBS 113818</strain>
    </source>
</reference>
<evidence type="ECO:0000313" key="3">
    <source>
        <dbReference type="EMBL" id="KAF2832520.1"/>
    </source>
</evidence>
<feature type="compositionally biased region" description="Basic and acidic residues" evidence="2">
    <location>
        <begin position="273"/>
        <end position="285"/>
    </location>
</feature>
<name>A0A6A7AGU3_9PLEO</name>
<dbReference type="EMBL" id="MU006217">
    <property type="protein sequence ID" value="KAF2832520.1"/>
    <property type="molecule type" value="Genomic_DNA"/>
</dbReference>
<feature type="coiled-coil region" evidence="1">
    <location>
        <begin position="28"/>
        <end position="76"/>
    </location>
</feature>
<protein>
    <submittedName>
        <fullName evidence="3">Uncharacterized protein</fullName>
    </submittedName>
</protein>
<evidence type="ECO:0000256" key="2">
    <source>
        <dbReference type="SAM" id="MobiDB-lite"/>
    </source>
</evidence>
<gene>
    <name evidence="3" type="ORF">CC86DRAFT_401287</name>
</gene>
<keyword evidence="1" id="KW-0175">Coiled coil</keyword>
<proteinExistence type="predicted"/>
<feature type="region of interest" description="Disordered" evidence="2">
    <location>
        <begin position="81"/>
        <end position="126"/>
    </location>
</feature>
<feature type="compositionally biased region" description="Acidic residues" evidence="2">
    <location>
        <begin position="247"/>
        <end position="272"/>
    </location>
</feature>
<sequence>MTITPVPRGPGRVRPILLTKYDDLYRTYEAQQQQISTLDANNQNIELQKSEIETKNAALEEQNTALQELCAKLQDEITTLTTVAPTHEDPPVKTNTDSPEIFANDTVNEQDPPSKTDKDSPETFANDMNTEQDHLQAEIIQKDLQIRMQGGVIADLEAKVKALQCEVTECKATVEDVSSKKNEVCENKCDRMREKLCRLVEAIAEHGDAVERVVGEVMDGVDRGKGCGEGRGGVRVVEGIADGVVGGEDEWEEEDGKYEWEEEDGKEGDDEEGRGKEGEAERAEVEQGEAETGEIDEELSEEETFGERDEQCAGR</sequence>
<feature type="compositionally biased region" description="Basic and acidic residues" evidence="2">
    <location>
        <begin position="305"/>
        <end position="315"/>
    </location>
</feature>
<feature type="region of interest" description="Disordered" evidence="2">
    <location>
        <begin position="244"/>
        <end position="315"/>
    </location>
</feature>
<feature type="compositionally biased region" description="Acidic residues" evidence="2">
    <location>
        <begin position="286"/>
        <end position="304"/>
    </location>
</feature>
<feature type="compositionally biased region" description="Basic and acidic residues" evidence="2">
    <location>
        <begin position="112"/>
        <end position="121"/>
    </location>
</feature>
<organism evidence="3 4">
    <name type="scientific">Ophiobolus disseminans</name>
    <dbReference type="NCBI Taxonomy" id="1469910"/>
    <lineage>
        <taxon>Eukaryota</taxon>
        <taxon>Fungi</taxon>
        <taxon>Dikarya</taxon>
        <taxon>Ascomycota</taxon>
        <taxon>Pezizomycotina</taxon>
        <taxon>Dothideomycetes</taxon>
        <taxon>Pleosporomycetidae</taxon>
        <taxon>Pleosporales</taxon>
        <taxon>Pleosporineae</taxon>
        <taxon>Phaeosphaeriaceae</taxon>
        <taxon>Ophiobolus</taxon>
    </lineage>
</organism>
<accession>A0A6A7AGU3</accession>
<dbReference type="Proteomes" id="UP000799424">
    <property type="component" value="Unassembled WGS sequence"/>
</dbReference>
<evidence type="ECO:0000256" key="1">
    <source>
        <dbReference type="SAM" id="Coils"/>
    </source>
</evidence>
<dbReference type="AlphaFoldDB" id="A0A6A7AGU3"/>